<feature type="domain" description="Fibronectin type-III" evidence="1">
    <location>
        <begin position="93"/>
        <end position="182"/>
    </location>
</feature>
<protein>
    <submittedName>
        <fullName evidence="2">(spotted green pufferfish) hypothetical protein</fullName>
    </submittedName>
</protein>
<feature type="non-terminal residue" evidence="2">
    <location>
        <position position="187"/>
    </location>
</feature>
<dbReference type="InterPro" id="IPR013783">
    <property type="entry name" value="Ig-like_fold"/>
</dbReference>
<dbReference type="CDD" id="cd00063">
    <property type="entry name" value="FN3"/>
    <property type="match status" value="2"/>
</dbReference>
<dbReference type="InterPro" id="IPR036116">
    <property type="entry name" value="FN3_sf"/>
</dbReference>
<dbReference type="PANTHER" id="PTHR46957">
    <property type="entry name" value="CYTOKINE RECEPTOR"/>
    <property type="match status" value="1"/>
</dbReference>
<accession>Q4REW8</accession>
<dbReference type="KEGG" id="tng:GSTEN00035580G001"/>
<dbReference type="SMART" id="SM00060">
    <property type="entry name" value="FN3"/>
    <property type="match status" value="2"/>
</dbReference>
<dbReference type="Gene3D" id="2.60.40.10">
    <property type="entry name" value="Immunoglobulins"/>
    <property type="match status" value="3"/>
</dbReference>
<dbReference type="PANTHER" id="PTHR46957:SF1">
    <property type="entry name" value="PHOSPHATIDYLINOSITOL PHOSPHATASE PTPRQ"/>
    <property type="match status" value="1"/>
</dbReference>
<evidence type="ECO:0000313" key="2">
    <source>
        <dbReference type="EMBL" id="CAG13064.1"/>
    </source>
</evidence>
<dbReference type="Pfam" id="PF00041">
    <property type="entry name" value="fn3"/>
    <property type="match status" value="1"/>
</dbReference>
<evidence type="ECO:0000259" key="1">
    <source>
        <dbReference type="PROSITE" id="PS50853"/>
    </source>
</evidence>
<reference evidence="2" key="2">
    <citation type="submission" date="2004-02" db="EMBL/GenBank/DDBJ databases">
        <authorList>
            <consortium name="Genoscope"/>
            <consortium name="Whitehead Institute Centre for Genome Research"/>
        </authorList>
    </citation>
    <scope>NUCLEOTIDE SEQUENCE</scope>
</reference>
<comment type="caution">
    <text evidence="2">The sequence shown here is derived from an EMBL/GenBank/DDBJ whole genome shotgun (WGS) entry which is preliminary data.</text>
</comment>
<dbReference type="InterPro" id="IPR050713">
    <property type="entry name" value="RTP_Phos/Ushers"/>
</dbReference>
<name>Q4REW8_TETNG</name>
<proteinExistence type="predicted"/>
<dbReference type="GO" id="GO:0043235">
    <property type="term" value="C:receptor complex"/>
    <property type="evidence" value="ECO:0007669"/>
    <property type="project" value="TreeGrafter"/>
</dbReference>
<reference evidence="2" key="1">
    <citation type="journal article" date="2004" name="Nature">
        <title>Genome duplication in the teleost fish Tetraodon nigroviridis reveals the early vertebrate proto-karyotype.</title>
        <authorList>
            <person name="Jaillon O."/>
            <person name="Aury J.-M."/>
            <person name="Brunet F."/>
            <person name="Petit J.-L."/>
            <person name="Stange-Thomann N."/>
            <person name="Mauceli E."/>
            <person name="Bouneau L."/>
            <person name="Fischer C."/>
            <person name="Ozouf-Costaz C."/>
            <person name="Bernot A."/>
            <person name="Nicaud S."/>
            <person name="Jaffe D."/>
            <person name="Fisher S."/>
            <person name="Lutfalla G."/>
            <person name="Dossat C."/>
            <person name="Segurens B."/>
            <person name="Dasilva C."/>
            <person name="Salanoubat M."/>
            <person name="Levy M."/>
            <person name="Boudet N."/>
            <person name="Castellano S."/>
            <person name="Anthouard V."/>
            <person name="Jubin C."/>
            <person name="Castelli V."/>
            <person name="Katinka M."/>
            <person name="Vacherie B."/>
            <person name="Biemont C."/>
            <person name="Skalli Z."/>
            <person name="Cattolico L."/>
            <person name="Poulain J."/>
            <person name="De Berardinis V."/>
            <person name="Cruaud C."/>
            <person name="Duprat S."/>
            <person name="Brottier P."/>
            <person name="Coutanceau J.-P."/>
            <person name="Gouzy J."/>
            <person name="Parra G."/>
            <person name="Lardier G."/>
            <person name="Chapple C."/>
            <person name="McKernan K.J."/>
            <person name="McEwan P."/>
            <person name="Bosak S."/>
            <person name="Kellis M."/>
            <person name="Volff J.-N."/>
            <person name="Guigo R."/>
            <person name="Zody M.C."/>
            <person name="Mesirov J."/>
            <person name="Lindblad-Toh K."/>
            <person name="Birren B."/>
            <person name="Nusbaum C."/>
            <person name="Kahn D."/>
            <person name="Robinson-Rechavi M."/>
            <person name="Laudet V."/>
            <person name="Schachter V."/>
            <person name="Quetier F."/>
            <person name="Saurin W."/>
            <person name="Scarpelli C."/>
            <person name="Wincker P."/>
            <person name="Lander E.S."/>
            <person name="Weissenbach J."/>
            <person name="Roest Crollius H."/>
        </authorList>
    </citation>
    <scope>NUCLEOTIDE SEQUENCE [LARGE SCALE GENOMIC DNA]</scope>
</reference>
<dbReference type="InterPro" id="IPR003961">
    <property type="entry name" value="FN3_dom"/>
</dbReference>
<organism evidence="2">
    <name type="scientific">Tetraodon nigroviridis</name>
    <name type="common">Spotted green pufferfish</name>
    <name type="synonym">Chelonodon nigroviridis</name>
    <dbReference type="NCBI Taxonomy" id="99883"/>
    <lineage>
        <taxon>Eukaryota</taxon>
        <taxon>Metazoa</taxon>
        <taxon>Chordata</taxon>
        <taxon>Craniata</taxon>
        <taxon>Vertebrata</taxon>
        <taxon>Euteleostomi</taxon>
        <taxon>Actinopterygii</taxon>
        <taxon>Neopterygii</taxon>
        <taxon>Teleostei</taxon>
        <taxon>Neoteleostei</taxon>
        <taxon>Acanthomorphata</taxon>
        <taxon>Eupercaria</taxon>
        <taxon>Tetraodontiformes</taxon>
        <taxon>Tetradontoidea</taxon>
        <taxon>Tetraodontidae</taxon>
        <taxon>Tetraodon</taxon>
    </lineage>
</organism>
<dbReference type="EMBL" id="CAAE01015122">
    <property type="protein sequence ID" value="CAG13064.1"/>
    <property type="molecule type" value="Genomic_DNA"/>
</dbReference>
<dbReference type="AlphaFoldDB" id="Q4REW8"/>
<dbReference type="PROSITE" id="PS50853">
    <property type="entry name" value="FN3"/>
    <property type="match status" value="2"/>
</dbReference>
<gene>
    <name evidence="2" type="ORF">GSTENG00035580001</name>
</gene>
<dbReference type="SUPFAM" id="SSF49265">
    <property type="entry name" value="Fibronectin type III"/>
    <property type="match status" value="2"/>
</dbReference>
<sequence>TVKEEVLDVLPETLTYLVSDLNPFTEYTFRVTASTAVGEGPATDITEKTREQDLDKYTGYKFRVAASTAVGESSLSEEDDIFVFTLEDVPSSPPYGLSFESLSPSEVNVTWEPPLFPNGIIIHYSLELWNSTHYLNLTSPTNYIHITHLRKYAHYRVMVQAHTRVGPGNYSSEPLNITTLEDGEADD</sequence>
<feature type="domain" description="Fibronectin type-III" evidence="1">
    <location>
        <begin position="1"/>
        <end position="53"/>
    </location>
</feature>
<dbReference type="OrthoDB" id="10253954at2759"/>